<gene>
    <name evidence="2" type="ORF">AVDCRST_MAG85-453</name>
</gene>
<dbReference type="AlphaFoldDB" id="A0A6J4RN69"/>
<feature type="non-terminal residue" evidence="2">
    <location>
        <position position="1"/>
    </location>
</feature>
<proteinExistence type="predicted"/>
<feature type="compositionally biased region" description="Basic residues" evidence="1">
    <location>
        <begin position="80"/>
        <end position="91"/>
    </location>
</feature>
<feature type="compositionally biased region" description="Basic and acidic residues" evidence="1">
    <location>
        <begin position="54"/>
        <end position="79"/>
    </location>
</feature>
<organism evidence="2">
    <name type="scientific">uncultured Solirubrobacteraceae bacterium</name>
    <dbReference type="NCBI Taxonomy" id="1162706"/>
    <lineage>
        <taxon>Bacteria</taxon>
        <taxon>Bacillati</taxon>
        <taxon>Actinomycetota</taxon>
        <taxon>Thermoleophilia</taxon>
        <taxon>Solirubrobacterales</taxon>
        <taxon>Solirubrobacteraceae</taxon>
        <taxon>environmental samples</taxon>
    </lineage>
</organism>
<evidence type="ECO:0000313" key="2">
    <source>
        <dbReference type="EMBL" id="CAA9477701.1"/>
    </source>
</evidence>
<name>A0A6J4RN69_9ACTN</name>
<feature type="compositionally biased region" description="Low complexity" evidence="1">
    <location>
        <begin position="133"/>
        <end position="144"/>
    </location>
</feature>
<feature type="non-terminal residue" evidence="2">
    <location>
        <position position="352"/>
    </location>
</feature>
<sequence length="352" mass="38788">EGPHRHRQPAAVRQGGGGVADPARRARGVARPHGPAPRRRLFDRVLRGAADPAPGDRARHPRRVEHVADRADARGARADRPRRRTRRRARLRRHELHARRRPRERAGRCPRLARRGGHAVVRPAHARGAQPGARRPPVIAPARAVADRGRQPAGRTRRGRRRARRRRHGRHGLRDPADRAGHAAAVVVPFAVRPRHRAPRGQRRRSRPPARARRAAARGAAQGRPAAAPAHPRSARGRRPARRGRTPPPRAAAARLPGLHVAARPRAGGAHGLRGRAEGGLPRRRAVRDAARHDGVGRDGLVRVERAGGPRRFRGGVRSVASDAVRAARALRRREGGRARRRGTRLVRRLAL</sequence>
<feature type="compositionally biased region" description="Basic residues" evidence="1">
    <location>
        <begin position="233"/>
        <end position="245"/>
    </location>
</feature>
<feature type="compositionally biased region" description="Basic residues" evidence="1">
    <location>
        <begin position="193"/>
        <end position="216"/>
    </location>
</feature>
<feature type="region of interest" description="Disordered" evidence="1">
    <location>
        <begin position="114"/>
        <end position="294"/>
    </location>
</feature>
<feature type="compositionally biased region" description="Low complexity" evidence="1">
    <location>
        <begin position="217"/>
        <end position="232"/>
    </location>
</feature>
<feature type="compositionally biased region" description="Low complexity" evidence="1">
    <location>
        <begin position="182"/>
        <end position="192"/>
    </location>
</feature>
<reference evidence="2" key="1">
    <citation type="submission" date="2020-02" db="EMBL/GenBank/DDBJ databases">
        <authorList>
            <person name="Meier V. D."/>
        </authorList>
    </citation>
    <scope>NUCLEOTIDE SEQUENCE</scope>
    <source>
        <strain evidence="2">AVDCRST_MAG85</strain>
    </source>
</reference>
<dbReference type="GO" id="GO:0016853">
    <property type="term" value="F:isomerase activity"/>
    <property type="evidence" value="ECO:0007669"/>
    <property type="project" value="UniProtKB-KW"/>
</dbReference>
<feature type="region of interest" description="Disordered" evidence="1">
    <location>
        <begin position="1"/>
        <end position="91"/>
    </location>
</feature>
<feature type="compositionally biased region" description="Basic and acidic residues" evidence="1">
    <location>
        <begin position="172"/>
        <end position="181"/>
    </location>
</feature>
<protein>
    <submittedName>
        <fullName evidence="2">UDP-2,3-diacetamido-2,3-dideoxy-D-glucuronic acid 2-epimerase</fullName>
        <ecNumber evidence="2">5.1.3.23</ecNumber>
    </submittedName>
</protein>
<feature type="compositionally biased region" description="Basic residues" evidence="1">
    <location>
        <begin position="25"/>
        <end position="39"/>
    </location>
</feature>
<dbReference type="EC" id="5.1.3.23" evidence="2"/>
<evidence type="ECO:0000256" key="1">
    <source>
        <dbReference type="SAM" id="MobiDB-lite"/>
    </source>
</evidence>
<keyword evidence="2" id="KW-0413">Isomerase</keyword>
<dbReference type="EMBL" id="CADCVT010000051">
    <property type="protein sequence ID" value="CAA9477701.1"/>
    <property type="molecule type" value="Genomic_DNA"/>
</dbReference>
<accession>A0A6J4RN69</accession>
<feature type="compositionally biased region" description="Basic residues" evidence="1">
    <location>
        <begin position="155"/>
        <end position="171"/>
    </location>
</feature>